<evidence type="ECO:0000313" key="2">
    <source>
        <dbReference type="Proteomes" id="UP000818029"/>
    </source>
</evidence>
<organism evidence="2 3">
    <name type="scientific">Gossypium hirsutum</name>
    <name type="common">Upland cotton</name>
    <name type="synonym">Gossypium mexicanum</name>
    <dbReference type="NCBI Taxonomy" id="3635"/>
    <lineage>
        <taxon>Eukaryota</taxon>
        <taxon>Viridiplantae</taxon>
        <taxon>Streptophyta</taxon>
        <taxon>Embryophyta</taxon>
        <taxon>Tracheophyta</taxon>
        <taxon>Spermatophyta</taxon>
        <taxon>Magnoliopsida</taxon>
        <taxon>eudicotyledons</taxon>
        <taxon>Gunneridae</taxon>
        <taxon>Pentapetalae</taxon>
        <taxon>rosids</taxon>
        <taxon>malvids</taxon>
        <taxon>Malvales</taxon>
        <taxon>Malvaceae</taxon>
        <taxon>Malvoideae</taxon>
        <taxon>Gossypium</taxon>
    </lineage>
</organism>
<feature type="domain" description="MULE transposase" evidence="1">
    <location>
        <begin position="35"/>
        <end position="131"/>
    </location>
</feature>
<dbReference type="InterPro" id="IPR018289">
    <property type="entry name" value="MULE_transposase_dom"/>
</dbReference>
<dbReference type="PANTHER" id="PTHR31973">
    <property type="entry name" value="POLYPROTEIN, PUTATIVE-RELATED"/>
    <property type="match status" value="1"/>
</dbReference>
<gene>
    <name evidence="3" type="primary">LOC121224655</name>
</gene>
<sequence length="293" mass="33774">MYYNGRLLRGCQVFKCLFWTFKQCQDAFPYCKPLVQIDGTFMFGRYTHRLLVAVVQNGGGRILPIAFAITPGESSDDWNFFLSRLRRHVCPQPDICVISDRGASILAAFDREGSLWQRTHHRYCLRHVASNYYRQYPSKSERRQVTNMGYEINKDRFTEILAILRSQNGEGAAYLCNIRFEQWAQAYDGGLRYVHMTSNLAECINSVLKGTRHLPITSIVRETYFCLAALFPKRAATYSGQMQGSHVWCSKVVQEINKAKARANIMYIVCHDRDNLWFRVTESDRPHQGVVGG</sequence>
<dbReference type="Pfam" id="PF10551">
    <property type="entry name" value="MULE"/>
    <property type="match status" value="1"/>
</dbReference>
<accession>A0ABM3BB74</accession>
<evidence type="ECO:0000313" key="3">
    <source>
        <dbReference type="RefSeq" id="XP_040964306.1"/>
    </source>
</evidence>
<dbReference type="GeneID" id="121224655"/>
<proteinExistence type="predicted"/>
<dbReference type="Proteomes" id="UP000818029">
    <property type="component" value="Chromosome D12"/>
</dbReference>
<name>A0ABM3BB74_GOSHI</name>
<keyword evidence="2" id="KW-1185">Reference proteome</keyword>
<protein>
    <recommendedName>
        <fullName evidence="1">MULE transposase domain-containing protein</fullName>
    </recommendedName>
</protein>
<dbReference type="PANTHER" id="PTHR31973:SF195">
    <property type="entry name" value="MUDR FAMILY TRANSPOSASE"/>
    <property type="match status" value="1"/>
</dbReference>
<dbReference type="RefSeq" id="XP_040964306.1">
    <property type="nucleotide sequence ID" value="XM_041108372.1"/>
</dbReference>
<evidence type="ECO:0000259" key="1">
    <source>
        <dbReference type="Pfam" id="PF10551"/>
    </source>
</evidence>
<reference evidence="3" key="2">
    <citation type="submission" date="2025-08" db="UniProtKB">
        <authorList>
            <consortium name="RefSeq"/>
        </authorList>
    </citation>
    <scope>IDENTIFICATION</scope>
</reference>
<reference evidence="2" key="1">
    <citation type="journal article" date="2020" name="Nat. Genet.">
        <title>Genomic diversifications of five Gossypium allopolyploid species and their impact on cotton improvement.</title>
        <authorList>
            <person name="Chen Z.J."/>
            <person name="Sreedasyam A."/>
            <person name="Ando A."/>
            <person name="Song Q."/>
            <person name="De Santiago L.M."/>
            <person name="Hulse-Kemp A.M."/>
            <person name="Ding M."/>
            <person name="Ye W."/>
            <person name="Kirkbride R.C."/>
            <person name="Jenkins J."/>
            <person name="Plott C."/>
            <person name="Lovell J."/>
            <person name="Lin Y.M."/>
            <person name="Vaughn R."/>
            <person name="Liu B."/>
            <person name="Simpson S."/>
            <person name="Scheffler B.E."/>
            <person name="Wen L."/>
            <person name="Saski C.A."/>
            <person name="Grover C.E."/>
            <person name="Hu G."/>
            <person name="Conover J.L."/>
            <person name="Carlson J.W."/>
            <person name="Shu S."/>
            <person name="Boston L.B."/>
            <person name="Williams M."/>
            <person name="Peterson D.G."/>
            <person name="McGee K."/>
            <person name="Jones D.C."/>
            <person name="Wendel J.F."/>
            <person name="Stelly D.M."/>
            <person name="Grimwood J."/>
            <person name="Schmutz J."/>
        </authorList>
    </citation>
    <scope>NUCLEOTIDE SEQUENCE [LARGE SCALE GENOMIC DNA]</scope>
    <source>
        <strain evidence="2">cv. TM-1</strain>
    </source>
</reference>